<keyword evidence="3" id="KW-1185">Reference proteome</keyword>
<dbReference type="RefSeq" id="WP_188383993.1">
    <property type="nucleotide sequence ID" value="NZ_BMEY01000006.1"/>
</dbReference>
<keyword evidence="1" id="KW-1133">Transmembrane helix</keyword>
<evidence type="ECO:0000256" key="1">
    <source>
        <dbReference type="SAM" id="Phobius"/>
    </source>
</evidence>
<dbReference type="Proteomes" id="UP000613512">
    <property type="component" value="Unassembled WGS sequence"/>
</dbReference>
<protein>
    <submittedName>
        <fullName evidence="2">Membrane protein</fullName>
    </submittedName>
</protein>
<reference evidence="2" key="2">
    <citation type="submission" date="2020-09" db="EMBL/GenBank/DDBJ databases">
        <authorList>
            <person name="Sun Q."/>
            <person name="Zhou Y."/>
        </authorList>
    </citation>
    <scope>NUCLEOTIDE SEQUENCE</scope>
    <source>
        <strain evidence="2">CGMCC 1.12408</strain>
    </source>
</reference>
<feature type="transmembrane region" description="Helical" evidence="1">
    <location>
        <begin position="81"/>
        <end position="102"/>
    </location>
</feature>
<name>A0A916W6Y5_9BACI</name>
<feature type="transmembrane region" description="Helical" evidence="1">
    <location>
        <begin position="114"/>
        <end position="133"/>
    </location>
</feature>
<gene>
    <name evidence="2" type="ORF">GCM10008025_14340</name>
</gene>
<dbReference type="EMBL" id="BMEY01000006">
    <property type="protein sequence ID" value="GGA71566.1"/>
    <property type="molecule type" value="Genomic_DNA"/>
</dbReference>
<feature type="transmembrane region" description="Helical" evidence="1">
    <location>
        <begin position="218"/>
        <end position="238"/>
    </location>
</feature>
<dbReference type="PANTHER" id="PTHR37814:SF1">
    <property type="entry name" value="MEMBRANE PROTEIN"/>
    <property type="match status" value="1"/>
</dbReference>
<feature type="transmembrane region" description="Helical" evidence="1">
    <location>
        <begin position="299"/>
        <end position="317"/>
    </location>
</feature>
<evidence type="ECO:0000313" key="2">
    <source>
        <dbReference type="EMBL" id="GGA71566.1"/>
    </source>
</evidence>
<dbReference type="AlphaFoldDB" id="A0A916W6Y5"/>
<reference evidence="2" key="1">
    <citation type="journal article" date="2014" name="Int. J. Syst. Evol. Microbiol.">
        <title>Complete genome sequence of Corynebacterium casei LMG S-19264T (=DSM 44701T), isolated from a smear-ripened cheese.</title>
        <authorList>
            <consortium name="US DOE Joint Genome Institute (JGI-PGF)"/>
            <person name="Walter F."/>
            <person name="Albersmeier A."/>
            <person name="Kalinowski J."/>
            <person name="Ruckert C."/>
        </authorList>
    </citation>
    <scope>NUCLEOTIDE SEQUENCE</scope>
    <source>
        <strain evidence="2">CGMCC 1.12408</strain>
    </source>
</reference>
<keyword evidence="1" id="KW-0472">Membrane</keyword>
<evidence type="ECO:0000313" key="3">
    <source>
        <dbReference type="Proteomes" id="UP000613512"/>
    </source>
</evidence>
<proteinExistence type="predicted"/>
<keyword evidence="1" id="KW-0812">Transmembrane</keyword>
<comment type="caution">
    <text evidence="2">The sequence shown here is derived from an EMBL/GenBank/DDBJ whole genome shotgun (WGS) entry which is preliminary data.</text>
</comment>
<feature type="transmembrane region" description="Helical" evidence="1">
    <location>
        <begin position="258"/>
        <end position="278"/>
    </location>
</feature>
<dbReference type="PANTHER" id="PTHR37814">
    <property type="entry name" value="CONSERVED MEMBRANE PROTEIN"/>
    <property type="match status" value="1"/>
</dbReference>
<feature type="transmembrane region" description="Helical" evidence="1">
    <location>
        <begin position="140"/>
        <end position="163"/>
    </location>
</feature>
<feature type="transmembrane region" description="Helical" evidence="1">
    <location>
        <begin position="36"/>
        <end position="60"/>
    </location>
</feature>
<organism evidence="2 3">
    <name type="scientific">Ornithinibacillus halotolerans</name>
    <dbReference type="NCBI Taxonomy" id="1274357"/>
    <lineage>
        <taxon>Bacteria</taxon>
        <taxon>Bacillati</taxon>
        <taxon>Bacillota</taxon>
        <taxon>Bacilli</taxon>
        <taxon>Bacillales</taxon>
        <taxon>Bacillaceae</taxon>
        <taxon>Ornithinibacillus</taxon>
    </lineage>
</organism>
<feature type="transmembrane region" description="Helical" evidence="1">
    <location>
        <begin position="323"/>
        <end position="341"/>
    </location>
</feature>
<feature type="transmembrane region" description="Helical" evidence="1">
    <location>
        <begin position="183"/>
        <end position="206"/>
    </location>
</feature>
<accession>A0A916W6Y5</accession>
<dbReference type="InterPro" id="IPR038728">
    <property type="entry name" value="YkvI-like"/>
</dbReference>
<sequence>MNQWIAIMLVAATYIGTVIGAGFATGKEIVTFFSNFGVLGTIGIFISCYLLTFFGTKIMLISAKIEAYSYKEFNEYIFGKIWGRLINAIIFIIVMSVTSVMLSGAGAVFHEQLGIPYLFGVIMTITLVYFVVLKGLNGLFAINAYIVPLIILFGIFIFISLFSENPIELLSPLFMLKIPSNSFWIISPFTYASFNIITALVVLVPLGKEMKDERVLKWGGFFGGLGLFILLLLSHFSLLVNPGTFPFDIPMAEIVKQFGRFIHVLFLIIIFSEIFNTVTANVYGISRQLKMSFGLRNNHSTLIVLLIIFLVSQQYGYGQLLSILYPIFGYVGLIYLAFILFKKVPQK</sequence>